<reference evidence="2 3" key="1">
    <citation type="submission" date="2016-12" db="EMBL/GenBank/DDBJ databases">
        <title>The draft genome sequence of Actinophytocola xinjiangensis.</title>
        <authorList>
            <person name="Wang W."/>
            <person name="Yuan L."/>
        </authorList>
    </citation>
    <scope>NUCLEOTIDE SEQUENCE [LARGE SCALE GENOMIC DNA]</scope>
    <source>
        <strain evidence="2 3">CGMCC 4.4663</strain>
    </source>
</reference>
<sequence length="94" mass="10086">MTTARAEISAALAQLAQALTSDTPPPTPDRPTPERVLLTVEEAAEQLRIGRTTAWRLVTSGELESVRIGTLRRVPTSAVAEFAAHLIAQSRKPA</sequence>
<comment type="caution">
    <text evidence="2">The sequence shown here is derived from an EMBL/GenBank/DDBJ whole genome shotgun (WGS) entry which is preliminary data.</text>
</comment>
<feature type="domain" description="Helix-turn-helix" evidence="1">
    <location>
        <begin position="37"/>
        <end position="84"/>
    </location>
</feature>
<keyword evidence="3" id="KW-1185">Reference proteome</keyword>
<organism evidence="2 3">
    <name type="scientific">Actinophytocola xinjiangensis</name>
    <dbReference type="NCBI Taxonomy" id="485602"/>
    <lineage>
        <taxon>Bacteria</taxon>
        <taxon>Bacillati</taxon>
        <taxon>Actinomycetota</taxon>
        <taxon>Actinomycetes</taxon>
        <taxon>Pseudonocardiales</taxon>
        <taxon>Pseudonocardiaceae</taxon>
    </lineage>
</organism>
<dbReference type="Proteomes" id="UP000185696">
    <property type="component" value="Unassembled WGS sequence"/>
</dbReference>
<evidence type="ECO:0000259" key="1">
    <source>
        <dbReference type="Pfam" id="PF12728"/>
    </source>
</evidence>
<dbReference type="OrthoDB" id="3789542at2"/>
<dbReference type="NCBIfam" id="TIGR01764">
    <property type="entry name" value="excise"/>
    <property type="match status" value="1"/>
</dbReference>
<evidence type="ECO:0000313" key="2">
    <source>
        <dbReference type="EMBL" id="OLF07481.1"/>
    </source>
</evidence>
<dbReference type="AlphaFoldDB" id="A0A7Z1AWA7"/>
<proteinExistence type="predicted"/>
<accession>A0A7Z1AWA7</accession>
<dbReference type="RefSeq" id="WP_075135721.1">
    <property type="nucleotide sequence ID" value="NZ_MSIF01000015.1"/>
</dbReference>
<gene>
    <name evidence="2" type="ORF">BLA60_26485</name>
</gene>
<dbReference type="InterPro" id="IPR041657">
    <property type="entry name" value="HTH_17"/>
</dbReference>
<dbReference type="InterPro" id="IPR010093">
    <property type="entry name" value="SinI_DNA-bd"/>
</dbReference>
<dbReference type="EMBL" id="MSIF01000015">
    <property type="protein sequence ID" value="OLF07481.1"/>
    <property type="molecule type" value="Genomic_DNA"/>
</dbReference>
<evidence type="ECO:0000313" key="3">
    <source>
        <dbReference type="Proteomes" id="UP000185696"/>
    </source>
</evidence>
<protein>
    <recommendedName>
        <fullName evidence="1">Helix-turn-helix domain-containing protein</fullName>
    </recommendedName>
</protein>
<name>A0A7Z1AWA7_9PSEU</name>
<dbReference type="GO" id="GO:0003677">
    <property type="term" value="F:DNA binding"/>
    <property type="evidence" value="ECO:0007669"/>
    <property type="project" value="InterPro"/>
</dbReference>
<dbReference type="Pfam" id="PF12728">
    <property type="entry name" value="HTH_17"/>
    <property type="match status" value="1"/>
</dbReference>